<dbReference type="InterPro" id="IPR050706">
    <property type="entry name" value="Cyclic-di-GMP_PDE-like"/>
</dbReference>
<dbReference type="CDD" id="cd01948">
    <property type="entry name" value="EAL"/>
    <property type="match status" value="1"/>
</dbReference>
<organism evidence="4 5">
    <name type="scientific">Psychrosphaera ytuae</name>
    <dbReference type="NCBI Taxonomy" id="2820710"/>
    <lineage>
        <taxon>Bacteria</taxon>
        <taxon>Pseudomonadati</taxon>
        <taxon>Pseudomonadota</taxon>
        <taxon>Gammaproteobacteria</taxon>
        <taxon>Alteromonadales</taxon>
        <taxon>Pseudoalteromonadaceae</taxon>
        <taxon>Psychrosphaera</taxon>
    </lineage>
</organism>
<dbReference type="KEGG" id="psym:J1N51_12690"/>
<feature type="transmembrane region" description="Helical" evidence="1">
    <location>
        <begin position="23"/>
        <end position="40"/>
    </location>
</feature>
<keyword evidence="1" id="KW-1133">Transmembrane helix</keyword>
<evidence type="ECO:0000259" key="2">
    <source>
        <dbReference type="PROSITE" id="PS50883"/>
    </source>
</evidence>
<dbReference type="Pfam" id="PF00563">
    <property type="entry name" value="EAL"/>
    <property type="match status" value="1"/>
</dbReference>
<dbReference type="CDD" id="cd01949">
    <property type="entry name" value="GGDEF"/>
    <property type="match status" value="1"/>
</dbReference>
<feature type="domain" description="GGDEF" evidence="3">
    <location>
        <begin position="338"/>
        <end position="471"/>
    </location>
</feature>
<dbReference type="RefSeq" id="WP_208831624.1">
    <property type="nucleotide sequence ID" value="NZ_CP072110.1"/>
</dbReference>
<dbReference type="Pfam" id="PF00990">
    <property type="entry name" value="GGDEF"/>
    <property type="match status" value="1"/>
</dbReference>
<dbReference type="PROSITE" id="PS50883">
    <property type="entry name" value="EAL"/>
    <property type="match status" value="1"/>
</dbReference>
<evidence type="ECO:0000313" key="4">
    <source>
        <dbReference type="EMBL" id="QTH63568.1"/>
    </source>
</evidence>
<evidence type="ECO:0000259" key="3">
    <source>
        <dbReference type="PROSITE" id="PS50887"/>
    </source>
</evidence>
<dbReference type="Gene3D" id="3.20.20.450">
    <property type="entry name" value="EAL domain"/>
    <property type="match status" value="1"/>
</dbReference>
<dbReference type="GO" id="GO:0071111">
    <property type="term" value="F:cyclic-guanylate-specific phosphodiesterase activity"/>
    <property type="evidence" value="ECO:0007669"/>
    <property type="project" value="InterPro"/>
</dbReference>
<dbReference type="SUPFAM" id="SSF141868">
    <property type="entry name" value="EAL domain-like"/>
    <property type="match status" value="1"/>
</dbReference>
<feature type="transmembrane region" description="Helical" evidence="1">
    <location>
        <begin position="271"/>
        <end position="289"/>
    </location>
</feature>
<protein>
    <submittedName>
        <fullName evidence="4">Bifunctional diguanylate cyclase/phosphodiesterase</fullName>
    </submittedName>
</protein>
<dbReference type="SUPFAM" id="SSF55073">
    <property type="entry name" value="Nucleotide cyclase"/>
    <property type="match status" value="1"/>
</dbReference>
<evidence type="ECO:0000256" key="1">
    <source>
        <dbReference type="SAM" id="Phobius"/>
    </source>
</evidence>
<accession>A0A975HHY4</accession>
<keyword evidence="1" id="KW-0812">Transmembrane</keyword>
<dbReference type="InterPro" id="IPR043128">
    <property type="entry name" value="Rev_trsase/Diguanyl_cyclase"/>
</dbReference>
<dbReference type="InterPro" id="IPR000160">
    <property type="entry name" value="GGDEF_dom"/>
</dbReference>
<sequence length="723" mass="82595">MAEPSSTPPKIFLNNELKSSKRLLIFGISILLGVFIWHSYTTVSLHKEYQNELMNSVTDQVIMEYQSHIETLRNQINHYQWLYQNEINELVRQGSNSTTQDYLDLLEQLRLDIEDVRLFSVIDENGNGVFKHITGDFLADCKEEINSTLEVSSQEHLFLHRSQKSVHYDLLEPLVGGKGFIFVAFQPTKLIEILSGYRLPQQELFLLRQDMIGKVELSSIKQIQDKTSVGVTMTETDVAKFNYLKEIPGTRWQVAIRLEGSYIYDLQKETYLRALILWGVISTILMISFDSRRRRLLSQYKIMKKLQHTESHDSLTGLMNRQLFVKRLNQQLEQLTVGVGGVFLVDIDRFQVFNNALGFGKGDESLKLITNLIREVCPKKASISRISNDQFAILVDDINHNSVCAFAEKMRKEIANLDLSEIADKLTLTCSVAAIQLDDSFIDGDHVTNALMFTIKLAKDKGRNRVQLYQSSDPELIRHAGEMEIFKTVRGALTDSAFILYRQRIVAAQQLEKNESYEVLLRMTGEDGNMVSPALFIPVAEQHSLAVELDKWVINQTFAFIKETKTDDHYSINLSGQSLADPNMALYVRECLVRHNVSPRQITLEITETYAITHLNAAVSFITELTNLGCRFALDDFGSGLSSFSYLQKLPVQKLKIDGVFIKDIANSKRNQAFVRTMVDLAKSMDMETVAEFVETEEEFSILKSLGIDYCQGYYFHAPEPWQ</sequence>
<reference evidence="4" key="1">
    <citation type="submission" date="2021-03" db="EMBL/GenBank/DDBJ databases">
        <title>Description of Psychrosphaera ytuae sp. nov. isolated from deep sea sediment of South China Sea.</title>
        <authorList>
            <person name="Zhang J."/>
            <person name="Xu X.-D."/>
        </authorList>
    </citation>
    <scope>NUCLEOTIDE SEQUENCE</scope>
    <source>
        <strain evidence="4">MTZ26</strain>
    </source>
</reference>
<proteinExistence type="predicted"/>
<dbReference type="InterPro" id="IPR035919">
    <property type="entry name" value="EAL_sf"/>
</dbReference>
<dbReference type="SMART" id="SM00052">
    <property type="entry name" value="EAL"/>
    <property type="match status" value="1"/>
</dbReference>
<dbReference type="InterPro" id="IPR029787">
    <property type="entry name" value="Nucleotide_cyclase"/>
</dbReference>
<dbReference type="EMBL" id="CP072110">
    <property type="protein sequence ID" value="QTH63568.1"/>
    <property type="molecule type" value="Genomic_DNA"/>
</dbReference>
<gene>
    <name evidence="4" type="ORF">J1N51_12690</name>
</gene>
<dbReference type="InterPro" id="IPR001633">
    <property type="entry name" value="EAL_dom"/>
</dbReference>
<dbReference type="Gene3D" id="3.30.70.270">
    <property type="match status" value="1"/>
</dbReference>
<dbReference type="PANTHER" id="PTHR33121">
    <property type="entry name" value="CYCLIC DI-GMP PHOSPHODIESTERASE PDEF"/>
    <property type="match status" value="1"/>
</dbReference>
<dbReference type="PROSITE" id="PS50887">
    <property type="entry name" value="GGDEF"/>
    <property type="match status" value="1"/>
</dbReference>
<keyword evidence="5" id="KW-1185">Reference proteome</keyword>
<dbReference type="NCBIfam" id="TIGR00254">
    <property type="entry name" value="GGDEF"/>
    <property type="match status" value="1"/>
</dbReference>
<dbReference type="SMART" id="SM00267">
    <property type="entry name" value="GGDEF"/>
    <property type="match status" value="1"/>
</dbReference>
<evidence type="ECO:0000313" key="5">
    <source>
        <dbReference type="Proteomes" id="UP000682739"/>
    </source>
</evidence>
<dbReference type="AlphaFoldDB" id="A0A975HHY4"/>
<dbReference type="Proteomes" id="UP000682739">
    <property type="component" value="Chromosome"/>
</dbReference>
<name>A0A975HHY4_9GAMM</name>
<dbReference type="PANTHER" id="PTHR33121:SF23">
    <property type="entry name" value="CYCLIC DI-GMP PHOSPHODIESTERASE PDEB"/>
    <property type="match status" value="1"/>
</dbReference>
<feature type="domain" description="EAL" evidence="2">
    <location>
        <begin position="482"/>
        <end position="723"/>
    </location>
</feature>
<keyword evidence="1" id="KW-0472">Membrane</keyword>